<dbReference type="EMBL" id="BT136964">
    <property type="protein sequence ID" value="AFK36759.1"/>
    <property type="molecule type" value="mRNA"/>
</dbReference>
<evidence type="ECO:0000313" key="2">
    <source>
        <dbReference type="EMBL" id="RHN58934.1"/>
    </source>
</evidence>
<accession>I3S917</accession>
<gene>
    <name evidence="2" type="ORF">MtrunA17_Chr4g0007731</name>
</gene>
<protein>
    <submittedName>
        <fullName evidence="1">Uncharacterized protein</fullName>
    </submittedName>
</protein>
<dbReference type="EMBL" id="PSQE01000004">
    <property type="protein sequence ID" value="RHN58934.1"/>
    <property type="molecule type" value="Genomic_DNA"/>
</dbReference>
<name>I3S917_MEDTR</name>
<dbReference type="AlphaFoldDB" id="I3S917"/>
<dbReference type="Proteomes" id="UP000265566">
    <property type="component" value="Chromosome 4"/>
</dbReference>
<evidence type="ECO:0000313" key="1">
    <source>
        <dbReference type="EMBL" id="AFK36759.1"/>
    </source>
</evidence>
<sequence>MHNKSKRHLKLFYKSLAIEKTHLSSYGYTISATTPKIKSSMLFTIFICFTIPINYPTERRIRNCDAKTYGKK</sequence>
<proteinExistence type="evidence at transcript level"/>
<reference evidence="1" key="1">
    <citation type="submission" date="2012-05" db="EMBL/GenBank/DDBJ databases">
        <authorList>
            <person name="Krishnakumar V."/>
            <person name="Cheung F."/>
            <person name="Xiao Y."/>
            <person name="Chan A."/>
            <person name="Moskal W.A."/>
            <person name="Town C.D."/>
        </authorList>
    </citation>
    <scope>NUCLEOTIDE SEQUENCE</scope>
</reference>
<organism evidence="1">
    <name type="scientific">Medicago truncatula</name>
    <name type="common">Barrel medic</name>
    <name type="synonym">Medicago tribuloides</name>
    <dbReference type="NCBI Taxonomy" id="3880"/>
    <lineage>
        <taxon>Eukaryota</taxon>
        <taxon>Viridiplantae</taxon>
        <taxon>Streptophyta</taxon>
        <taxon>Embryophyta</taxon>
        <taxon>Tracheophyta</taxon>
        <taxon>Spermatophyta</taxon>
        <taxon>Magnoliopsida</taxon>
        <taxon>eudicotyledons</taxon>
        <taxon>Gunneridae</taxon>
        <taxon>Pentapetalae</taxon>
        <taxon>rosids</taxon>
        <taxon>fabids</taxon>
        <taxon>Fabales</taxon>
        <taxon>Fabaceae</taxon>
        <taxon>Papilionoideae</taxon>
        <taxon>50 kb inversion clade</taxon>
        <taxon>NPAAA clade</taxon>
        <taxon>Hologalegina</taxon>
        <taxon>IRL clade</taxon>
        <taxon>Trifolieae</taxon>
        <taxon>Medicago</taxon>
    </lineage>
</organism>
<dbReference type="Gramene" id="rna20891">
    <property type="protein sequence ID" value="RHN58934.1"/>
    <property type="gene ID" value="gene20891"/>
</dbReference>
<reference evidence="2" key="2">
    <citation type="journal article" date="2018" name="Nat. Plants">
        <title>Whole-genome landscape of Medicago truncatula symbiotic genes.</title>
        <authorList>
            <person name="Pecrix Y."/>
            <person name="Gamas P."/>
            <person name="Carrere S."/>
        </authorList>
    </citation>
    <scope>NUCLEOTIDE SEQUENCE</scope>
    <source>
        <tissue evidence="2">Leaves</tissue>
    </source>
</reference>